<accession>A0ABD0UTP7</accession>
<proteinExistence type="predicted"/>
<evidence type="ECO:0000313" key="1">
    <source>
        <dbReference type="EMBL" id="KAL0913776.1"/>
    </source>
</evidence>
<dbReference type="Proteomes" id="UP001552299">
    <property type="component" value="Unassembled WGS sequence"/>
</dbReference>
<sequence>MYRVSTFNPGFNFILNSEPYVSMEDKEQVVAQSRCGPTTAIYGTSQAARCSSDVYQNASKASGFSSKDKYSV</sequence>
<dbReference type="EMBL" id="JANQDX010000013">
    <property type="protein sequence ID" value="KAL0913776.1"/>
    <property type="molecule type" value="Genomic_DNA"/>
</dbReference>
<comment type="caution">
    <text evidence="1">The sequence shown here is derived from an EMBL/GenBank/DDBJ whole genome shotgun (WGS) entry which is preliminary data.</text>
</comment>
<keyword evidence="2" id="KW-1185">Reference proteome</keyword>
<organism evidence="1 2">
    <name type="scientific">Dendrobium thyrsiflorum</name>
    <name type="common">Pinecone-like raceme dendrobium</name>
    <name type="synonym">Orchid</name>
    <dbReference type="NCBI Taxonomy" id="117978"/>
    <lineage>
        <taxon>Eukaryota</taxon>
        <taxon>Viridiplantae</taxon>
        <taxon>Streptophyta</taxon>
        <taxon>Embryophyta</taxon>
        <taxon>Tracheophyta</taxon>
        <taxon>Spermatophyta</taxon>
        <taxon>Magnoliopsida</taxon>
        <taxon>Liliopsida</taxon>
        <taxon>Asparagales</taxon>
        <taxon>Orchidaceae</taxon>
        <taxon>Epidendroideae</taxon>
        <taxon>Malaxideae</taxon>
        <taxon>Dendrobiinae</taxon>
        <taxon>Dendrobium</taxon>
    </lineage>
</organism>
<evidence type="ECO:0000313" key="2">
    <source>
        <dbReference type="Proteomes" id="UP001552299"/>
    </source>
</evidence>
<dbReference type="AlphaFoldDB" id="A0ABD0UTP7"/>
<protein>
    <submittedName>
        <fullName evidence="1">Uncharacterized protein</fullName>
    </submittedName>
</protein>
<reference evidence="1 2" key="1">
    <citation type="journal article" date="2024" name="Plant Biotechnol. J.">
        <title>Dendrobium thyrsiflorum genome and its molecular insights into genes involved in important horticultural traits.</title>
        <authorList>
            <person name="Chen B."/>
            <person name="Wang J.Y."/>
            <person name="Zheng P.J."/>
            <person name="Li K.L."/>
            <person name="Liang Y.M."/>
            <person name="Chen X.F."/>
            <person name="Zhang C."/>
            <person name="Zhao X."/>
            <person name="He X."/>
            <person name="Zhang G.Q."/>
            <person name="Liu Z.J."/>
            <person name="Xu Q."/>
        </authorList>
    </citation>
    <scope>NUCLEOTIDE SEQUENCE [LARGE SCALE GENOMIC DNA]</scope>
    <source>
        <strain evidence="1">GZMU011</strain>
    </source>
</reference>
<name>A0ABD0UTP7_DENTH</name>
<gene>
    <name evidence="1" type="ORF">M5K25_017261</name>
</gene>